<dbReference type="EMBL" id="QJSQ01000015">
    <property type="protein sequence ID" value="PYE21353.1"/>
    <property type="molecule type" value="Genomic_DNA"/>
</dbReference>
<comment type="caution">
    <text evidence="1">The sequence shown here is derived from an EMBL/GenBank/DDBJ whole genome shotgun (WGS) entry which is preliminary data.</text>
</comment>
<name>A0A2V4TT82_9BURK</name>
<proteinExistence type="predicted"/>
<evidence type="ECO:0000313" key="1">
    <source>
        <dbReference type="EMBL" id="PYE21353.1"/>
    </source>
</evidence>
<evidence type="ECO:0000313" key="2">
    <source>
        <dbReference type="Proteomes" id="UP000247772"/>
    </source>
</evidence>
<dbReference type="Proteomes" id="UP000247772">
    <property type="component" value="Unassembled WGS sequence"/>
</dbReference>
<organism evidence="1 2">
    <name type="scientific">Paraburkholderia silvatlantica</name>
    <dbReference type="NCBI Taxonomy" id="321895"/>
    <lineage>
        <taxon>Bacteria</taxon>
        <taxon>Pseudomonadati</taxon>
        <taxon>Pseudomonadota</taxon>
        <taxon>Betaproteobacteria</taxon>
        <taxon>Burkholderiales</taxon>
        <taxon>Burkholderiaceae</taxon>
        <taxon>Paraburkholderia</taxon>
    </lineage>
</organism>
<gene>
    <name evidence="1" type="ORF">C7410_115196</name>
</gene>
<dbReference type="RefSeq" id="WP_146242716.1">
    <property type="nucleotide sequence ID" value="NZ_QJSQ01000015.1"/>
</dbReference>
<dbReference type="AlphaFoldDB" id="A0A2V4TT82"/>
<accession>A0A2V4TT82</accession>
<dbReference type="OrthoDB" id="8909643at2"/>
<reference evidence="1 2" key="1">
    <citation type="submission" date="2018-06" db="EMBL/GenBank/DDBJ databases">
        <title>Genomic Encyclopedia of Type Strains, Phase IV (KMG-V): Genome sequencing to study the core and pangenomes of soil and plant-associated prokaryotes.</title>
        <authorList>
            <person name="Whitman W."/>
        </authorList>
    </citation>
    <scope>NUCLEOTIDE SEQUENCE [LARGE SCALE GENOMIC DNA]</scope>
    <source>
        <strain evidence="1 2">SRCL-318</strain>
    </source>
</reference>
<protein>
    <submittedName>
        <fullName evidence="1">Uncharacterized protein</fullName>
    </submittedName>
</protein>
<sequence length="118" mass="13267">MQREMPVHGEPRGLQNAPDELVRMCRHGLDAIRLCVQLSGYTHEHIGSELGIDKGHFSRIMQGKACFPDTKRTDLMNFCGNRAPAQYDALMTGCDLVEKSKDAKIRELEEQLAQLRAA</sequence>